<gene>
    <name evidence="2" type="ORF">BN948_01807</name>
</gene>
<protein>
    <submittedName>
        <fullName evidence="2">Uncharacterized protein</fullName>
    </submittedName>
</protein>
<proteinExistence type="predicted"/>
<feature type="coiled-coil region" evidence="1">
    <location>
        <begin position="137"/>
        <end position="164"/>
    </location>
</feature>
<evidence type="ECO:0000256" key="1">
    <source>
        <dbReference type="SAM" id="Coils"/>
    </source>
</evidence>
<reference evidence="3" key="1">
    <citation type="submission" date="2014-11" db="EMBL/GenBank/DDBJ databases">
        <title>Draft genome sequence of Hydrogenophaga intermedia S1.</title>
        <authorList>
            <person name="Gan H.M."/>
            <person name="Chew T.H."/>
            <person name="Stolz A."/>
        </authorList>
    </citation>
    <scope>NUCLEOTIDE SEQUENCE [LARGE SCALE GENOMIC DNA]</scope>
    <source>
        <strain evidence="3">S1</strain>
    </source>
</reference>
<accession>A0A1L1PPY0</accession>
<sequence>MNKARFQALISGMTSVAQKVYEGVPAADFWTIHQIVSECGRLGRAVQYDVAQGCLAKLHDAGLVMRNEHQQFKRTPVREHRQVANQVEQKPTTMASALVLAGIGTAADKEPDEAPLDRLATLAARARAMSNDLRGLAEDMENAALAAEEHIQRSQAELQEFNALKAILHKTLKVA</sequence>
<keyword evidence="3" id="KW-1185">Reference proteome</keyword>
<name>A0A1L1PPY0_HYDIT</name>
<keyword evidence="1" id="KW-0175">Coiled coil</keyword>
<dbReference type="RefSeq" id="WP_035621278.1">
    <property type="nucleotide sequence ID" value="NZ_CCAE010000010.1"/>
</dbReference>
<evidence type="ECO:0000313" key="3">
    <source>
        <dbReference type="Proteomes" id="UP000028878"/>
    </source>
</evidence>
<dbReference type="Proteomes" id="UP000028878">
    <property type="component" value="Unassembled WGS sequence"/>
</dbReference>
<dbReference type="EMBL" id="CCAE010000010">
    <property type="protein sequence ID" value="CDN87385.1"/>
    <property type="molecule type" value="Genomic_DNA"/>
</dbReference>
<organism evidence="2 3">
    <name type="scientific">Hydrogenophaga intermedia</name>
    <dbReference type="NCBI Taxonomy" id="65786"/>
    <lineage>
        <taxon>Bacteria</taxon>
        <taxon>Pseudomonadati</taxon>
        <taxon>Pseudomonadota</taxon>
        <taxon>Betaproteobacteria</taxon>
        <taxon>Burkholderiales</taxon>
        <taxon>Comamonadaceae</taxon>
        <taxon>Hydrogenophaga</taxon>
    </lineage>
</organism>
<evidence type="ECO:0000313" key="2">
    <source>
        <dbReference type="EMBL" id="CDN87385.1"/>
    </source>
</evidence>
<dbReference type="AlphaFoldDB" id="A0A1L1PPY0"/>